<dbReference type="Pfam" id="PF10960">
    <property type="entry name" value="Holin_BhlA"/>
    <property type="match status" value="1"/>
</dbReference>
<dbReference type="EMBL" id="FOKI01000036">
    <property type="protein sequence ID" value="SFB37031.1"/>
    <property type="molecule type" value="Genomic_DNA"/>
</dbReference>
<evidence type="ECO:0000313" key="3">
    <source>
        <dbReference type="Proteomes" id="UP000198619"/>
    </source>
</evidence>
<keyword evidence="3" id="KW-1185">Reference proteome</keyword>
<reference evidence="2 3" key="1">
    <citation type="submission" date="2016-10" db="EMBL/GenBank/DDBJ databases">
        <authorList>
            <person name="de Groot N.N."/>
        </authorList>
    </citation>
    <scope>NUCLEOTIDE SEQUENCE [LARGE SCALE GENOMIC DNA]</scope>
    <source>
        <strain evidence="2 3">DSM 12271</strain>
    </source>
</reference>
<proteinExistence type="predicted"/>
<evidence type="ECO:0000256" key="1">
    <source>
        <dbReference type="SAM" id="Phobius"/>
    </source>
</evidence>
<protein>
    <submittedName>
        <fullName evidence="2">BhlA holin family protein</fullName>
    </submittedName>
</protein>
<dbReference type="OrthoDB" id="2680433at2"/>
<dbReference type="RefSeq" id="WP_090042706.1">
    <property type="nucleotide sequence ID" value="NZ_FOKI01000036.1"/>
</dbReference>
<dbReference type="AlphaFoldDB" id="A0A1I1AGA3"/>
<keyword evidence="1" id="KW-0472">Membrane</keyword>
<dbReference type="InterPro" id="IPR024405">
    <property type="entry name" value="Phage_BhlA/UviB"/>
</dbReference>
<keyword evidence="1" id="KW-0812">Transmembrane</keyword>
<keyword evidence="1" id="KW-1133">Transmembrane helix</keyword>
<sequence>MNENILNLVATQGVFAVLFCYLLFYVLKENVNREKKYQEIVHELTKSLPDMQKDIVYIKNTLIKI</sequence>
<organism evidence="2 3">
    <name type="scientific">Clostridium frigidicarnis</name>
    <dbReference type="NCBI Taxonomy" id="84698"/>
    <lineage>
        <taxon>Bacteria</taxon>
        <taxon>Bacillati</taxon>
        <taxon>Bacillota</taxon>
        <taxon>Clostridia</taxon>
        <taxon>Eubacteriales</taxon>
        <taxon>Clostridiaceae</taxon>
        <taxon>Clostridium</taxon>
    </lineage>
</organism>
<evidence type="ECO:0000313" key="2">
    <source>
        <dbReference type="EMBL" id="SFB37031.1"/>
    </source>
</evidence>
<gene>
    <name evidence="2" type="ORF">SAMN04488528_103617</name>
</gene>
<name>A0A1I1AGA3_9CLOT</name>
<accession>A0A1I1AGA3</accession>
<feature type="transmembrane region" description="Helical" evidence="1">
    <location>
        <begin position="6"/>
        <end position="27"/>
    </location>
</feature>
<dbReference type="Proteomes" id="UP000198619">
    <property type="component" value="Unassembled WGS sequence"/>
</dbReference>